<dbReference type="AlphaFoldDB" id="A0A2P8FS93"/>
<dbReference type="Proteomes" id="UP000241964">
    <property type="component" value="Unassembled WGS sequence"/>
</dbReference>
<keyword evidence="2" id="KW-1185">Reference proteome</keyword>
<reference evidence="1 2" key="1">
    <citation type="submission" date="2018-03" db="EMBL/GenBank/DDBJ databases">
        <title>Genomic Encyclopedia of Archaeal and Bacterial Type Strains, Phase II (KMG-II): from individual species to whole genera.</title>
        <authorList>
            <person name="Goeker M."/>
        </authorList>
    </citation>
    <scope>NUCLEOTIDE SEQUENCE [LARGE SCALE GENOMIC DNA]</scope>
    <source>
        <strain evidence="1 2">DSM 29057</strain>
    </source>
</reference>
<sequence>MSVIEINKIKVKRATGPIVRPVNEDEFFEKKANEARAFLEKHPVPEHLFKKK</sequence>
<evidence type="ECO:0000313" key="1">
    <source>
        <dbReference type="EMBL" id="PSL24600.1"/>
    </source>
</evidence>
<protein>
    <submittedName>
        <fullName evidence="1">Uncharacterized protein</fullName>
    </submittedName>
</protein>
<evidence type="ECO:0000313" key="2">
    <source>
        <dbReference type="Proteomes" id="UP000241964"/>
    </source>
</evidence>
<organism evidence="1 2">
    <name type="scientific">Dyadobacter jiangsuensis</name>
    <dbReference type="NCBI Taxonomy" id="1591085"/>
    <lineage>
        <taxon>Bacteria</taxon>
        <taxon>Pseudomonadati</taxon>
        <taxon>Bacteroidota</taxon>
        <taxon>Cytophagia</taxon>
        <taxon>Cytophagales</taxon>
        <taxon>Spirosomataceae</taxon>
        <taxon>Dyadobacter</taxon>
    </lineage>
</organism>
<name>A0A2P8FS93_9BACT</name>
<comment type="caution">
    <text evidence="1">The sequence shown here is derived from an EMBL/GenBank/DDBJ whole genome shotgun (WGS) entry which is preliminary data.</text>
</comment>
<gene>
    <name evidence="1" type="ORF">CLV60_11324</name>
</gene>
<proteinExistence type="predicted"/>
<accession>A0A2P8FS93</accession>
<dbReference type="EMBL" id="PYAS01000013">
    <property type="protein sequence ID" value="PSL24600.1"/>
    <property type="molecule type" value="Genomic_DNA"/>
</dbReference>